<feature type="region of interest" description="Disordered" evidence="1">
    <location>
        <begin position="1"/>
        <end position="49"/>
    </location>
</feature>
<feature type="compositionally biased region" description="Low complexity" evidence="1">
    <location>
        <begin position="76"/>
        <end position="87"/>
    </location>
</feature>
<dbReference type="GO" id="GO:0005635">
    <property type="term" value="C:nuclear envelope"/>
    <property type="evidence" value="ECO:0007669"/>
    <property type="project" value="TreeGrafter"/>
</dbReference>
<evidence type="ECO:0000256" key="1">
    <source>
        <dbReference type="SAM" id="MobiDB-lite"/>
    </source>
</evidence>
<feature type="region of interest" description="Disordered" evidence="1">
    <location>
        <begin position="76"/>
        <end position="123"/>
    </location>
</feature>
<dbReference type="GO" id="GO:0071763">
    <property type="term" value="P:nuclear membrane organization"/>
    <property type="evidence" value="ECO:0007669"/>
    <property type="project" value="TreeGrafter"/>
</dbReference>
<dbReference type="EMBL" id="JADGMS010000006">
    <property type="protein sequence ID" value="KAF9681378.1"/>
    <property type="molecule type" value="Genomic_DNA"/>
</dbReference>
<comment type="caution">
    <text evidence="2">The sequence shown here is derived from an EMBL/GenBank/DDBJ whole genome shotgun (WGS) entry which is preliminary data.</text>
</comment>
<dbReference type="PANTHER" id="PTHR33416">
    <property type="entry name" value="NUCLEAR PORE COMPLEX PROTEIN NUP1"/>
    <property type="match status" value="1"/>
</dbReference>
<dbReference type="OrthoDB" id="666185at2759"/>
<keyword evidence="3" id="KW-1185">Reference proteome</keyword>
<gene>
    <name evidence="2" type="ORF">SADUNF_Sadunf06G0219600</name>
</gene>
<dbReference type="PANTHER" id="PTHR33416:SF17">
    <property type="entry name" value="PROTEIN KAKU4"/>
    <property type="match status" value="1"/>
</dbReference>
<organism evidence="2 3">
    <name type="scientific">Salix dunnii</name>
    <dbReference type="NCBI Taxonomy" id="1413687"/>
    <lineage>
        <taxon>Eukaryota</taxon>
        <taxon>Viridiplantae</taxon>
        <taxon>Streptophyta</taxon>
        <taxon>Embryophyta</taxon>
        <taxon>Tracheophyta</taxon>
        <taxon>Spermatophyta</taxon>
        <taxon>Magnoliopsida</taxon>
        <taxon>eudicotyledons</taxon>
        <taxon>Gunneridae</taxon>
        <taxon>Pentapetalae</taxon>
        <taxon>rosids</taxon>
        <taxon>fabids</taxon>
        <taxon>Malpighiales</taxon>
        <taxon>Salicaceae</taxon>
        <taxon>Saliceae</taxon>
        <taxon>Salix</taxon>
    </lineage>
</organism>
<reference evidence="2 3" key="1">
    <citation type="submission" date="2020-10" db="EMBL/GenBank/DDBJ databases">
        <title>Plant Genome Project.</title>
        <authorList>
            <person name="Zhang R.-G."/>
        </authorList>
    </citation>
    <scope>NUCLEOTIDE SEQUENCE [LARGE SCALE GENOMIC DNA]</scope>
    <source>
        <strain evidence="2">FAFU-HL-1</strain>
        <tissue evidence="2">Leaf</tissue>
    </source>
</reference>
<proteinExistence type="predicted"/>
<evidence type="ECO:0000313" key="2">
    <source>
        <dbReference type="EMBL" id="KAF9681378.1"/>
    </source>
</evidence>
<dbReference type="AlphaFoldDB" id="A0A835K3K0"/>
<name>A0A835K3K0_9ROSI</name>
<sequence length="355" mass="38828">MSAISRPPNRLTEFKSGGKIVRPRRTTTRPTPYDRPTPRLSPISTPHSPNWLSRFILSPSRLIATGAGKVFSSVFGSESSASSSSSSDVDEEDANSGSSSEGEMEDVNDGNGSSQSDEKENQTTDIVNYSKKDLPAVEWKTATLRVIAQLLMQETFSRTWNWDFREECDRLTHIINSRVVDSPITGGIEDGRLSKTLDKTVGNDVDTPDLCNTAVTEAKKWFEGKKLGSNSKSAECGNCTLNTAPHTTEGEMGSPVDLAKSYMRARPPWASPSTNHIQLQSPSSMGKELFVESTPFSVSGKSLSQSKVLCGSVIYSSPFFCLVVDPFIAFIVVKWSWSLIVRTDIGNFKGCFVIT</sequence>
<accession>A0A835K3K0</accession>
<evidence type="ECO:0000313" key="3">
    <source>
        <dbReference type="Proteomes" id="UP000657918"/>
    </source>
</evidence>
<protein>
    <submittedName>
        <fullName evidence="2">Uncharacterized protein</fullName>
    </submittedName>
</protein>
<dbReference type="Proteomes" id="UP000657918">
    <property type="component" value="Unassembled WGS sequence"/>
</dbReference>